<feature type="transmembrane region" description="Helical" evidence="1">
    <location>
        <begin position="36"/>
        <end position="56"/>
    </location>
</feature>
<dbReference type="PANTHER" id="PTHR34219">
    <property type="entry name" value="IRON-REGULATED INNER MEMBRANE PROTEIN-RELATED"/>
    <property type="match status" value="1"/>
</dbReference>
<gene>
    <name evidence="2" type="ORF">EWM62_07385</name>
</gene>
<sequence>MAIHTPQRRHGFTRWASVTHLQNNNMATAKQNFYKWHRILGLTALIPVMMWTLSGLSHPFMSNWFRPSIALEVYKPAPVKTKPTLSIKQVLDKNGINSFINFGQVRFNNDARYQVLGMDSVYNYYSANTGALLPNGDKLYATYLARYFTQDSTSKIKSITLQKTFDGHYQPINHLLPVWKVAFDRSDGMDIYIETGQSRMGTFNNNTRKAMLTVFEQLHTWEFLADIGGDQFRNIVLLVIVSVMFLSLLSGLTIYGLFWKKFKAATQNRRADKRKDTRFVHRFHRQIGLIVSFVMFTFIISGAFHLVVKLHNAGAGQKTYTQHIDSKNLLFDNILLPVADTSLKNINVVKFNDSTYYQVSDVKKNVHYFNTITGTRLADGDTLYARWLANIYHADNNAEKVYGKTEITQIRQFDNEYGFINKRLPVQKVAYPNGESWYIETTTSQLATKVAGIDRAEGISFIFLHKYFGMSWAGKNIRDVVSMLAALGVLVVSLFGFAAFIKNK</sequence>
<dbReference type="RefSeq" id="WP_129876032.1">
    <property type="nucleotide sequence ID" value="NZ_SEWG01000003.1"/>
</dbReference>
<keyword evidence="3" id="KW-1185">Reference proteome</keyword>
<dbReference type="InterPro" id="IPR005625">
    <property type="entry name" value="PepSY-ass_TM"/>
</dbReference>
<evidence type="ECO:0000313" key="2">
    <source>
        <dbReference type="EMBL" id="RYU90472.1"/>
    </source>
</evidence>
<name>A0A4Q5LMW7_9SPHI</name>
<feature type="transmembrane region" description="Helical" evidence="1">
    <location>
        <begin position="480"/>
        <end position="501"/>
    </location>
</feature>
<dbReference type="Proteomes" id="UP000293331">
    <property type="component" value="Unassembled WGS sequence"/>
</dbReference>
<comment type="caution">
    <text evidence="2">The sequence shown here is derived from an EMBL/GenBank/DDBJ whole genome shotgun (WGS) entry which is preliminary data.</text>
</comment>
<feature type="transmembrane region" description="Helical" evidence="1">
    <location>
        <begin position="235"/>
        <end position="258"/>
    </location>
</feature>
<evidence type="ECO:0000256" key="1">
    <source>
        <dbReference type="SAM" id="Phobius"/>
    </source>
</evidence>
<dbReference type="EMBL" id="SEWG01000003">
    <property type="protein sequence ID" value="RYU90472.1"/>
    <property type="molecule type" value="Genomic_DNA"/>
</dbReference>
<dbReference type="AlphaFoldDB" id="A0A4Q5LMW7"/>
<organism evidence="2 3">
    <name type="scientific">Mucilaginibacter terrigena</name>
    <dbReference type="NCBI Taxonomy" id="2492395"/>
    <lineage>
        <taxon>Bacteria</taxon>
        <taxon>Pseudomonadati</taxon>
        <taxon>Bacteroidota</taxon>
        <taxon>Sphingobacteriia</taxon>
        <taxon>Sphingobacteriales</taxon>
        <taxon>Sphingobacteriaceae</taxon>
        <taxon>Mucilaginibacter</taxon>
    </lineage>
</organism>
<protein>
    <submittedName>
        <fullName evidence="2">PepSY domain-containing protein</fullName>
    </submittedName>
</protein>
<keyword evidence="1" id="KW-1133">Transmembrane helix</keyword>
<feature type="transmembrane region" description="Helical" evidence="1">
    <location>
        <begin position="287"/>
        <end position="308"/>
    </location>
</feature>
<dbReference type="Pfam" id="PF03929">
    <property type="entry name" value="PepSY_TM"/>
    <property type="match status" value="1"/>
</dbReference>
<dbReference type="OrthoDB" id="9806195at2"/>
<keyword evidence="1" id="KW-0472">Membrane</keyword>
<proteinExistence type="predicted"/>
<keyword evidence="1" id="KW-0812">Transmembrane</keyword>
<accession>A0A4Q5LMW7</accession>
<evidence type="ECO:0000313" key="3">
    <source>
        <dbReference type="Proteomes" id="UP000293331"/>
    </source>
</evidence>
<reference evidence="2 3" key="1">
    <citation type="submission" date="2019-02" db="EMBL/GenBank/DDBJ databases">
        <title>Bacterial novel species Mucilaginibacter sp. 17JY9-4 isolated from soil.</title>
        <authorList>
            <person name="Jung H.-Y."/>
        </authorList>
    </citation>
    <scope>NUCLEOTIDE SEQUENCE [LARGE SCALE GENOMIC DNA]</scope>
    <source>
        <strain evidence="2 3">17JY9-4</strain>
    </source>
</reference>